<keyword evidence="15" id="KW-1185">Reference proteome</keyword>
<keyword evidence="8 11" id="KW-0408">Iron</keyword>
<evidence type="ECO:0000256" key="4">
    <source>
        <dbReference type="ARBA" id="ARBA00022692"/>
    </source>
</evidence>
<comment type="cofactor">
    <cofactor evidence="11">
        <name>heme</name>
        <dbReference type="ChEBI" id="CHEBI:30413"/>
    </cofactor>
</comment>
<evidence type="ECO:0000256" key="2">
    <source>
        <dbReference type="ARBA" id="ARBA00010617"/>
    </source>
</evidence>
<dbReference type="GO" id="GO:0016705">
    <property type="term" value="F:oxidoreductase activity, acting on paired donors, with incorporation or reduction of molecular oxygen"/>
    <property type="evidence" value="ECO:0007669"/>
    <property type="project" value="InterPro"/>
</dbReference>
<name>A0A2P6R2E3_ROSCH</name>
<keyword evidence="3 11" id="KW-0349">Heme</keyword>
<dbReference type="AlphaFoldDB" id="A0A2P6R2E3"/>
<keyword evidence="7 12" id="KW-0560">Oxidoreductase</keyword>
<evidence type="ECO:0000256" key="10">
    <source>
        <dbReference type="ARBA" id="ARBA00023136"/>
    </source>
</evidence>
<dbReference type="InterPro" id="IPR050665">
    <property type="entry name" value="Cytochrome_P450_Monooxygen"/>
</dbReference>
<dbReference type="InterPro" id="IPR036396">
    <property type="entry name" value="Cyt_P450_sf"/>
</dbReference>
<dbReference type="SUPFAM" id="SSF48264">
    <property type="entry name" value="Cytochrome P450"/>
    <property type="match status" value="1"/>
</dbReference>
<dbReference type="InterPro" id="IPR001128">
    <property type="entry name" value="Cyt_P450"/>
</dbReference>
<feature type="transmembrane region" description="Helical" evidence="13">
    <location>
        <begin position="89"/>
        <end position="112"/>
    </location>
</feature>
<dbReference type="Pfam" id="PF00067">
    <property type="entry name" value="p450"/>
    <property type="match status" value="1"/>
</dbReference>
<dbReference type="Gene3D" id="1.10.630.10">
    <property type="entry name" value="Cytochrome P450"/>
    <property type="match status" value="1"/>
</dbReference>
<evidence type="ECO:0000313" key="14">
    <source>
        <dbReference type="EMBL" id="PRQ40578.1"/>
    </source>
</evidence>
<sequence length="592" mass="67864">MIWCWALEKEKKCFVFVFRWKTKNKCLGPKKPENRTGPNGFGFCRFSVYKKTEPARTDIFGFGLGLTNFQARPDPSPALQKIASSGGPVIMLSSFLCLFLILIALILIKIFLTQWWTPTRLQKLMARQGIKGPCYRLVHGNTKEILNMKNEAISRPKSLTHDLFPLVQPHYQSWVKKYGKVFLQWYGTEPQLVIFEPELCKEILNNKDRVYMQQDPQGFVKKLLGNGLGTAEGEHWSKLRKIANHAFHGESLKNMIPDMIASAEKMLQRWKNHEGKEIEVYQEFRLLTSDVISRTAFGSSYLEGKKIFDMLTKLSSLLFRNSYRVRLPGISFSKQVMRLKQTRLRNSILEIVKQREKKPLAEKEDNFGSDFIGLLLNAHHDVDDRSKISVDDVIDQCRAFYFAGQETTNGLLAWTVLLPALHPDWQGEARKEVLQIFGKQNPNPDGIAKLKTMSMIINESLRLYPPVIQFVRKTGREVRLGKFVLPANLQLVIPNVAFHHDPQIWGPEAQLFKPERFSEGVAKATKDNMAAFLPFGMGPRICVGFNFATTETKIALSMILQRYTFTLSPGYVHSPFQFLTVRPQHGIQVMLH</sequence>
<gene>
    <name evidence="14" type="ORF">RchiOBHm_Chr4g0437531</name>
</gene>
<evidence type="ECO:0000256" key="3">
    <source>
        <dbReference type="ARBA" id="ARBA00022617"/>
    </source>
</evidence>
<dbReference type="PRINTS" id="PR00463">
    <property type="entry name" value="EP450I"/>
</dbReference>
<feature type="binding site" description="axial binding residue" evidence="11">
    <location>
        <position position="542"/>
    </location>
    <ligand>
        <name>heme</name>
        <dbReference type="ChEBI" id="CHEBI:30413"/>
    </ligand>
    <ligandPart>
        <name>Fe</name>
        <dbReference type="ChEBI" id="CHEBI:18248"/>
    </ligandPart>
</feature>
<protein>
    <submittedName>
        <fullName evidence="14">Putative cytochrome P450</fullName>
    </submittedName>
</protein>
<dbReference type="PANTHER" id="PTHR24282:SF20">
    <property type="entry name" value="CYTOCHROME P450 CYP749A22-LIKE"/>
    <property type="match status" value="1"/>
</dbReference>
<dbReference type="GO" id="GO:0005506">
    <property type="term" value="F:iron ion binding"/>
    <property type="evidence" value="ECO:0007669"/>
    <property type="project" value="InterPro"/>
</dbReference>
<evidence type="ECO:0000256" key="7">
    <source>
        <dbReference type="ARBA" id="ARBA00023002"/>
    </source>
</evidence>
<evidence type="ECO:0000256" key="6">
    <source>
        <dbReference type="ARBA" id="ARBA00022989"/>
    </source>
</evidence>
<comment type="caution">
    <text evidence="14">The sequence shown here is derived from an EMBL/GenBank/DDBJ whole genome shotgun (WGS) entry which is preliminary data.</text>
</comment>
<dbReference type="GO" id="GO:0020037">
    <property type="term" value="F:heme binding"/>
    <property type="evidence" value="ECO:0007669"/>
    <property type="project" value="InterPro"/>
</dbReference>
<dbReference type="InterPro" id="IPR002401">
    <property type="entry name" value="Cyt_P450_E_grp-I"/>
</dbReference>
<dbReference type="Gramene" id="PRQ40578">
    <property type="protein sequence ID" value="PRQ40578"/>
    <property type="gene ID" value="RchiOBHm_Chr4g0437531"/>
</dbReference>
<proteinExistence type="inferred from homology"/>
<dbReference type="InterPro" id="IPR017972">
    <property type="entry name" value="Cyt_P450_CS"/>
</dbReference>
<dbReference type="EMBL" id="PDCK01000042">
    <property type="protein sequence ID" value="PRQ40578.1"/>
    <property type="molecule type" value="Genomic_DNA"/>
</dbReference>
<accession>A0A2P6R2E3</accession>
<comment type="subcellular location">
    <subcellularLocation>
        <location evidence="1">Membrane</location>
        <topology evidence="1">Single-pass membrane protein</topology>
    </subcellularLocation>
</comment>
<evidence type="ECO:0000256" key="5">
    <source>
        <dbReference type="ARBA" id="ARBA00022723"/>
    </source>
</evidence>
<dbReference type="OMA" id="AINTEWQ"/>
<evidence type="ECO:0000256" key="13">
    <source>
        <dbReference type="SAM" id="Phobius"/>
    </source>
</evidence>
<evidence type="ECO:0000256" key="1">
    <source>
        <dbReference type="ARBA" id="ARBA00004167"/>
    </source>
</evidence>
<keyword evidence="10 13" id="KW-0472">Membrane</keyword>
<dbReference type="PANTHER" id="PTHR24282">
    <property type="entry name" value="CYTOCHROME P450 FAMILY MEMBER"/>
    <property type="match status" value="1"/>
</dbReference>
<organism evidence="14 15">
    <name type="scientific">Rosa chinensis</name>
    <name type="common">China rose</name>
    <dbReference type="NCBI Taxonomy" id="74649"/>
    <lineage>
        <taxon>Eukaryota</taxon>
        <taxon>Viridiplantae</taxon>
        <taxon>Streptophyta</taxon>
        <taxon>Embryophyta</taxon>
        <taxon>Tracheophyta</taxon>
        <taxon>Spermatophyta</taxon>
        <taxon>Magnoliopsida</taxon>
        <taxon>eudicotyledons</taxon>
        <taxon>Gunneridae</taxon>
        <taxon>Pentapetalae</taxon>
        <taxon>rosids</taxon>
        <taxon>fabids</taxon>
        <taxon>Rosales</taxon>
        <taxon>Rosaceae</taxon>
        <taxon>Rosoideae</taxon>
        <taxon>Rosoideae incertae sedis</taxon>
        <taxon>Rosa</taxon>
    </lineage>
</organism>
<keyword evidence="5 11" id="KW-0479">Metal-binding</keyword>
<dbReference type="GO" id="GO:0016020">
    <property type="term" value="C:membrane"/>
    <property type="evidence" value="ECO:0007669"/>
    <property type="project" value="UniProtKB-SubCell"/>
</dbReference>
<evidence type="ECO:0000256" key="12">
    <source>
        <dbReference type="RuleBase" id="RU000461"/>
    </source>
</evidence>
<evidence type="ECO:0000256" key="9">
    <source>
        <dbReference type="ARBA" id="ARBA00023033"/>
    </source>
</evidence>
<dbReference type="STRING" id="74649.A0A2P6R2E3"/>
<comment type="similarity">
    <text evidence="2 12">Belongs to the cytochrome P450 family.</text>
</comment>
<evidence type="ECO:0000256" key="8">
    <source>
        <dbReference type="ARBA" id="ARBA00023004"/>
    </source>
</evidence>
<reference evidence="14 15" key="1">
    <citation type="journal article" date="2018" name="Nat. Genet.">
        <title>The Rosa genome provides new insights in the design of modern roses.</title>
        <authorList>
            <person name="Bendahmane M."/>
        </authorList>
    </citation>
    <scope>NUCLEOTIDE SEQUENCE [LARGE SCALE GENOMIC DNA]</scope>
    <source>
        <strain evidence="15">cv. Old Blush</strain>
    </source>
</reference>
<evidence type="ECO:0000313" key="15">
    <source>
        <dbReference type="Proteomes" id="UP000238479"/>
    </source>
</evidence>
<keyword evidence="9 12" id="KW-0503">Monooxygenase</keyword>
<keyword evidence="4 13" id="KW-0812">Transmembrane</keyword>
<keyword evidence="6 13" id="KW-1133">Transmembrane helix</keyword>
<dbReference type="GO" id="GO:0004497">
    <property type="term" value="F:monooxygenase activity"/>
    <property type="evidence" value="ECO:0007669"/>
    <property type="project" value="UniProtKB-KW"/>
</dbReference>
<evidence type="ECO:0000256" key="11">
    <source>
        <dbReference type="PIRSR" id="PIRSR602401-1"/>
    </source>
</evidence>
<dbReference type="PROSITE" id="PS00086">
    <property type="entry name" value="CYTOCHROME_P450"/>
    <property type="match status" value="1"/>
</dbReference>
<dbReference type="Proteomes" id="UP000238479">
    <property type="component" value="Chromosome 4"/>
</dbReference>
<dbReference type="PRINTS" id="PR00385">
    <property type="entry name" value="P450"/>
</dbReference>